<protein>
    <submittedName>
        <fullName evidence="1">Uncharacterized protein</fullName>
    </submittedName>
</protein>
<dbReference type="PANTHER" id="PTHR46579:SF2">
    <property type="entry name" value="C2H2-TYPE DOMAIN-CONTAINING PROTEIN"/>
    <property type="match status" value="1"/>
</dbReference>
<dbReference type="EMBL" id="CACVKT020005566">
    <property type="protein sequence ID" value="CAC5395776.1"/>
    <property type="molecule type" value="Genomic_DNA"/>
</dbReference>
<gene>
    <name evidence="1" type="ORF">MCOR_30407</name>
</gene>
<sequence>MSKRGAEPTTSSAHIAFKQWFGNSHFENHKTKYFRHGNWRCKTSDRQDCEVEEDVVLSTNSTKVIALAGLASAFPATTYKLYKYVGFQKDNFTKFVVCKKCYKLYKYEDCIIIVEGQQQSKQCNNVIFPNHTHVGRRRPCGEPLLKVVQLQATKKLYPFKTYCYKSIALTLSSCVQRPDFEEKCEIWRSRRQEPGFLADVFDGNIWREFQSAEKNNFLKNKQNYEIMFNLDWFQPYEHVQYSVGVMYAVILNLPREERFKIKNVILLGIIPDMKKEPSVQTFIGPLIDELKVGWKEGFLLTSYQEKNKETIFKIALMCVGCDIPATRKLLGDVGHKCYGGFDVNEWPSRNLLEQRHNMNVVKSAITQSERDRLESQFGISFERYNGHLSSLPNNSRAIELQIMRRFTRDAYVNSIVLPENFQELFRKNFLELNRCTEIGLEVTDQEIRNLLYLSRRSAPIPNQDWSYISAYKFSKVSTHCLTAEEYRVLKHTYKTIYPDLAHMVLPESCRKCSFVTLRNEVYGSWESRHKRPSFVMAYWNAGDGKIVEDVGTGDLLPGIVQTYYLHNLIVENEGKVHLFAKVNWLAPLPDRYRYHCEKPVEVWSRDIYDVFGTSAFIPVQKIYCKYVRADGKLSEKLVSYICPLNSGMNI</sequence>
<accession>A0A6J8CJQ7</accession>
<organism evidence="1 2">
    <name type="scientific">Mytilus coruscus</name>
    <name type="common">Sea mussel</name>
    <dbReference type="NCBI Taxonomy" id="42192"/>
    <lineage>
        <taxon>Eukaryota</taxon>
        <taxon>Metazoa</taxon>
        <taxon>Spiralia</taxon>
        <taxon>Lophotrochozoa</taxon>
        <taxon>Mollusca</taxon>
        <taxon>Bivalvia</taxon>
        <taxon>Autobranchia</taxon>
        <taxon>Pteriomorphia</taxon>
        <taxon>Mytilida</taxon>
        <taxon>Mytiloidea</taxon>
        <taxon>Mytilidae</taxon>
        <taxon>Mytilinae</taxon>
        <taxon>Mytilus</taxon>
    </lineage>
</organism>
<reference evidence="1 2" key="1">
    <citation type="submission" date="2020-06" db="EMBL/GenBank/DDBJ databases">
        <authorList>
            <person name="Li R."/>
            <person name="Bekaert M."/>
        </authorList>
    </citation>
    <scope>NUCLEOTIDE SEQUENCE [LARGE SCALE GENOMIC DNA]</scope>
    <source>
        <strain evidence="2">wild</strain>
    </source>
</reference>
<evidence type="ECO:0000313" key="1">
    <source>
        <dbReference type="EMBL" id="CAC5395776.1"/>
    </source>
</evidence>
<dbReference type="PANTHER" id="PTHR46579">
    <property type="entry name" value="F5/8 TYPE C DOMAIN-CONTAINING PROTEIN-RELATED"/>
    <property type="match status" value="1"/>
</dbReference>
<dbReference type="AlphaFoldDB" id="A0A6J8CJQ7"/>
<dbReference type="Pfam" id="PF02992">
    <property type="entry name" value="Transposase_21"/>
    <property type="match status" value="1"/>
</dbReference>
<name>A0A6J8CJQ7_MYTCO</name>
<dbReference type="Proteomes" id="UP000507470">
    <property type="component" value="Unassembled WGS sequence"/>
</dbReference>
<dbReference type="InterPro" id="IPR004242">
    <property type="entry name" value="Transposase_21"/>
</dbReference>
<dbReference type="OrthoDB" id="5984388at2759"/>
<proteinExistence type="predicted"/>
<keyword evidence="2" id="KW-1185">Reference proteome</keyword>
<evidence type="ECO:0000313" key="2">
    <source>
        <dbReference type="Proteomes" id="UP000507470"/>
    </source>
</evidence>